<feature type="compositionally biased region" description="Basic and acidic residues" evidence="1">
    <location>
        <begin position="181"/>
        <end position="193"/>
    </location>
</feature>
<comment type="caution">
    <text evidence="2">The sequence shown here is derived from an EMBL/GenBank/DDBJ whole genome shotgun (WGS) entry which is preliminary data.</text>
</comment>
<proteinExistence type="predicted"/>
<accession>A0ABQ8S0C7</accession>
<keyword evidence="3" id="KW-1185">Reference proteome</keyword>
<protein>
    <submittedName>
        <fullName evidence="2">Uncharacterized protein</fullName>
    </submittedName>
</protein>
<reference evidence="2 3" key="1">
    <citation type="journal article" date="2022" name="Allergy">
        <title>Genome assembly and annotation of Periplaneta americana reveal a comprehensive cockroach allergen profile.</title>
        <authorList>
            <person name="Wang L."/>
            <person name="Xiong Q."/>
            <person name="Saelim N."/>
            <person name="Wang L."/>
            <person name="Nong W."/>
            <person name="Wan A.T."/>
            <person name="Shi M."/>
            <person name="Liu X."/>
            <person name="Cao Q."/>
            <person name="Hui J.H.L."/>
            <person name="Sookrung N."/>
            <person name="Leung T.F."/>
            <person name="Tungtrongchitr A."/>
            <person name="Tsui S.K.W."/>
        </authorList>
    </citation>
    <scope>NUCLEOTIDE SEQUENCE [LARGE SCALE GENOMIC DNA]</scope>
    <source>
        <strain evidence="2">PWHHKU_190912</strain>
    </source>
</reference>
<dbReference type="EMBL" id="JAJSOF020000038">
    <property type="protein sequence ID" value="KAJ4427434.1"/>
    <property type="molecule type" value="Genomic_DNA"/>
</dbReference>
<organism evidence="2 3">
    <name type="scientific">Periplaneta americana</name>
    <name type="common">American cockroach</name>
    <name type="synonym">Blatta americana</name>
    <dbReference type="NCBI Taxonomy" id="6978"/>
    <lineage>
        <taxon>Eukaryota</taxon>
        <taxon>Metazoa</taxon>
        <taxon>Ecdysozoa</taxon>
        <taxon>Arthropoda</taxon>
        <taxon>Hexapoda</taxon>
        <taxon>Insecta</taxon>
        <taxon>Pterygota</taxon>
        <taxon>Neoptera</taxon>
        <taxon>Polyneoptera</taxon>
        <taxon>Dictyoptera</taxon>
        <taxon>Blattodea</taxon>
        <taxon>Blattoidea</taxon>
        <taxon>Blattidae</taxon>
        <taxon>Blattinae</taxon>
        <taxon>Periplaneta</taxon>
    </lineage>
</organism>
<sequence>MAALYEVDNEPPGYLKASNIPRIHYQNFRETQVIKGGSVYDEEISISKTPQLTPELSRPSSKLPHICNTAMSELQGGRSACSEEKFGELAFINVIAITVGELNEACKKLQSSPSSGSSRIAFQILTLKERQKIFEIQGEQGEDKENNRTTMNKGKTKRTRRRQGEQWDDKENKGNTMITRRKLEDQGERKEEE</sequence>
<evidence type="ECO:0000313" key="3">
    <source>
        <dbReference type="Proteomes" id="UP001148838"/>
    </source>
</evidence>
<name>A0ABQ8S0C7_PERAM</name>
<gene>
    <name evidence="2" type="ORF">ANN_25056</name>
</gene>
<feature type="compositionally biased region" description="Basic and acidic residues" evidence="1">
    <location>
        <begin position="162"/>
        <end position="173"/>
    </location>
</feature>
<evidence type="ECO:0000313" key="2">
    <source>
        <dbReference type="EMBL" id="KAJ4427434.1"/>
    </source>
</evidence>
<dbReference type="Proteomes" id="UP001148838">
    <property type="component" value="Unassembled WGS sequence"/>
</dbReference>
<evidence type="ECO:0000256" key="1">
    <source>
        <dbReference type="SAM" id="MobiDB-lite"/>
    </source>
</evidence>
<feature type="region of interest" description="Disordered" evidence="1">
    <location>
        <begin position="136"/>
        <end position="193"/>
    </location>
</feature>